<feature type="transmembrane region" description="Helical" evidence="1">
    <location>
        <begin position="20"/>
        <end position="43"/>
    </location>
</feature>
<reference evidence="3" key="1">
    <citation type="submission" date="2016-10" db="EMBL/GenBank/DDBJ databases">
        <authorList>
            <person name="Varghese N."/>
            <person name="Submissions S."/>
        </authorList>
    </citation>
    <scope>NUCLEOTIDE SEQUENCE [LARGE SCALE GENOMIC DNA]</scope>
    <source>
        <strain evidence="3">XJ109</strain>
    </source>
</reference>
<protein>
    <recommendedName>
        <fullName evidence="4">DUF3592 domain-containing protein</fullName>
    </recommendedName>
</protein>
<organism evidence="2 3">
    <name type="scientific">Algoriella xinjiangensis</name>
    <dbReference type="NCBI Taxonomy" id="684065"/>
    <lineage>
        <taxon>Bacteria</taxon>
        <taxon>Pseudomonadati</taxon>
        <taxon>Bacteroidota</taxon>
        <taxon>Flavobacteriia</taxon>
        <taxon>Flavobacteriales</taxon>
        <taxon>Weeksellaceae</taxon>
        <taxon>Algoriella</taxon>
    </lineage>
</organism>
<dbReference type="Proteomes" id="UP000199149">
    <property type="component" value="Unassembled WGS sequence"/>
</dbReference>
<keyword evidence="1" id="KW-0812">Transmembrane</keyword>
<evidence type="ECO:0000256" key="1">
    <source>
        <dbReference type="SAM" id="Phobius"/>
    </source>
</evidence>
<keyword evidence="1" id="KW-0472">Membrane</keyword>
<evidence type="ECO:0000313" key="3">
    <source>
        <dbReference type="Proteomes" id="UP000199149"/>
    </source>
</evidence>
<sequence>MKLFGTIYEFYVSNVSKMKLYVGVGLVILSLGLVLLCSFLDFNQLFDKLLGFVILISSLLAAYLGVSRILSFFDYNRIIKKGLKVKAHIVEVKRTLLSVNHIPEYIVEVFYKHPTTEEMYYTEFEYFGDVKNDVLIKKGKEIDIIIDPRNPDNIYFKNLV</sequence>
<proteinExistence type="predicted"/>
<dbReference type="STRING" id="684065.SAMN05421738_101124"/>
<keyword evidence="1" id="KW-1133">Transmembrane helix</keyword>
<feature type="transmembrane region" description="Helical" evidence="1">
    <location>
        <begin position="49"/>
        <end position="71"/>
    </location>
</feature>
<evidence type="ECO:0000313" key="2">
    <source>
        <dbReference type="EMBL" id="SFM61445.1"/>
    </source>
</evidence>
<accession>A0A1I4SAE2</accession>
<dbReference type="AlphaFoldDB" id="A0A1I4SAE2"/>
<name>A0A1I4SAE2_9FLAO</name>
<gene>
    <name evidence="2" type="ORF">SAMN05421738_101124</name>
</gene>
<dbReference type="EMBL" id="FOUZ01000001">
    <property type="protein sequence ID" value="SFM61445.1"/>
    <property type="molecule type" value="Genomic_DNA"/>
</dbReference>
<evidence type="ECO:0008006" key="4">
    <source>
        <dbReference type="Google" id="ProtNLM"/>
    </source>
</evidence>
<keyword evidence="3" id="KW-1185">Reference proteome</keyword>